<sequence>MCMKGKCGRKNEKSQLTEDPKMAYNKGTKKAVHSSEWLPKNNN</sequence>
<reference evidence="2 3" key="2">
    <citation type="submission" date="2007-09" db="EMBL/GenBank/DDBJ databases">
        <title>Draft genome sequence of Clostridium bolteae (ATCC BAA-613).</title>
        <authorList>
            <person name="Sudarsanam P."/>
            <person name="Ley R."/>
            <person name="Guruge J."/>
            <person name="Turnbaugh P.J."/>
            <person name="Mahowald M."/>
            <person name="Liep D."/>
            <person name="Gordon J."/>
        </authorList>
    </citation>
    <scope>NUCLEOTIDE SEQUENCE [LARGE SCALE GENOMIC DNA]</scope>
    <source>
        <strain evidence="3">ATCC BAA-613 / DSM 15670 / CCUG 46953 / JCM 12243 / WAL 16351</strain>
    </source>
</reference>
<protein>
    <submittedName>
        <fullName evidence="2">Uncharacterized protein</fullName>
    </submittedName>
</protein>
<evidence type="ECO:0000313" key="2">
    <source>
        <dbReference type="EMBL" id="EDP14688.1"/>
    </source>
</evidence>
<dbReference type="EMBL" id="ABCC02000039">
    <property type="protein sequence ID" value="EDP14688.1"/>
    <property type="molecule type" value="Genomic_DNA"/>
</dbReference>
<organism evidence="2 3">
    <name type="scientific">Enterocloster bolteae (strain ATCC BAA-613 / DSM 15670 / CCUG 46953 / JCM 12243 / WAL 16351)</name>
    <name type="common">Clostridium bolteae</name>
    <dbReference type="NCBI Taxonomy" id="411902"/>
    <lineage>
        <taxon>Bacteria</taxon>
        <taxon>Bacillati</taxon>
        <taxon>Bacillota</taxon>
        <taxon>Clostridia</taxon>
        <taxon>Lachnospirales</taxon>
        <taxon>Lachnospiraceae</taxon>
        <taxon>Enterocloster</taxon>
    </lineage>
</organism>
<comment type="caution">
    <text evidence="2">The sequence shown here is derived from an EMBL/GenBank/DDBJ whole genome shotgun (WGS) entry which is preliminary data.</text>
</comment>
<proteinExistence type="predicted"/>
<feature type="compositionally biased region" description="Basic and acidic residues" evidence="1">
    <location>
        <begin position="9"/>
        <end position="21"/>
    </location>
</feature>
<feature type="region of interest" description="Disordered" evidence="1">
    <location>
        <begin position="1"/>
        <end position="43"/>
    </location>
</feature>
<accession>A8RYU5</accession>
<evidence type="ECO:0000256" key="1">
    <source>
        <dbReference type="SAM" id="MobiDB-lite"/>
    </source>
</evidence>
<reference evidence="2 3" key="1">
    <citation type="submission" date="2007-08" db="EMBL/GenBank/DDBJ databases">
        <authorList>
            <person name="Fulton L."/>
            <person name="Clifton S."/>
            <person name="Fulton B."/>
            <person name="Xu J."/>
            <person name="Minx P."/>
            <person name="Pepin K.H."/>
            <person name="Johnson M."/>
            <person name="Thiruvilangam P."/>
            <person name="Bhonagiri V."/>
            <person name="Nash W.E."/>
            <person name="Mardis E.R."/>
            <person name="Wilson R.K."/>
        </authorList>
    </citation>
    <scope>NUCLEOTIDE SEQUENCE [LARGE SCALE GENOMIC DNA]</scope>
    <source>
        <strain evidence="3">ATCC BAA-613 / DSM 15670 / CCUG 46953 / JCM 12243 / WAL 16351</strain>
    </source>
</reference>
<dbReference type="AlphaFoldDB" id="A8RYU5"/>
<name>A8RYU5_ENTBW</name>
<evidence type="ECO:0000313" key="3">
    <source>
        <dbReference type="Proteomes" id="UP000005396"/>
    </source>
</evidence>
<dbReference type="Proteomes" id="UP000005396">
    <property type="component" value="Unassembled WGS sequence"/>
</dbReference>
<dbReference type="PaxDb" id="411902-CLOBOL_05231"/>
<gene>
    <name evidence="2" type="ORF">CLOBOL_05231</name>
</gene>
<dbReference type="HOGENOM" id="CLU_3231708_0_0_9"/>